<accession>A0A2Z5G9B6</accession>
<protein>
    <submittedName>
        <fullName evidence="1">Uncharacterized protein</fullName>
    </submittedName>
</protein>
<dbReference type="RefSeq" id="WP_114210473.1">
    <property type="nucleotide sequence ID" value="NZ_CP030840.1"/>
</dbReference>
<name>A0A2Z5G9B6_9BACT</name>
<reference evidence="1 2" key="1">
    <citation type="journal article" date="2018" name="Front. Microbiol.">
        <title>Hydrolytic Capabilities as a Key to Environmental Success: Chitinolytic and Cellulolytic Acidobacteria From Acidic Sub-arctic Soils and Boreal Peatlands.</title>
        <authorList>
            <person name="Belova S.E."/>
            <person name="Ravin N.V."/>
            <person name="Pankratov T.A."/>
            <person name="Rakitin A.L."/>
            <person name="Ivanova A.A."/>
            <person name="Beletsky A.V."/>
            <person name="Mardanov A.V."/>
            <person name="Sinninghe Damste J.S."/>
            <person name="Dedysh S.N."/>
        </authorList>
    </citation>
    <scope>NUCLEOTIDE SEQUENCE [LARGE SCALE GENOMIC DNA]</scope>
    <source>
        <strain evidence="1 2">SBC82</strain>
    </source>
</reference>
<dbReference type="KEGG" id="abas:ACPOL_6670"/>
<evidence type="ECO:0000313" key="1">
    <source>
        <dbReference type="EMBL" id="AXC15882.1"/>
    </source>
</evidence>
<evidence type="ECO:0000313" key="2">
    <source>
        <dbReference type="Proteomes" id="UP000253606"/>
    </source>
</evidence>
<proteinExistence type="predicted"/>
<dbReference type="EMBL" id="CP030840">
    <property type="protein sequence ID" value="AXC15882.1"/>
    <property type="molecule type" value="Genomic_DNA"/>
</dbReference>
<dbReference type="AlphaFoldDB" id="A0A2Z5G9B6"/>
<keyword evidence="2" id="KW-1185">Reference proteome</keyword>
<gene>
    <name evidence="1" type="ORF">ACPOL_6670</name>
</gene>
<organism evidence="1 2">
    <name type="scientific">Acidisarcina polymorpha</name>
    <dbReference type="NCBI Taxonomy" id="2211140"/>
    <lineage>
        <taxon>Bacteria</taxon>
        <taxon>Pseudomonadati</taxon>
        <taxon>Acidobacteriota</taxon>
        <taxon>Terriglobia</taxon>
        <taxon>Terriglobales</taxon>
        <taxon>Acidobacteriaceae</taxon>
        <taxon>Acidisarcina</taxon>
    </lineage>
</organism>
<sequence length="130" mass="14237">MSDISNAALHSGPNWIVGGLYSIRGWSHHFNIAKILVIDGGVIHIAIYREEFVGRPDAVDTASLSLGSVEDDVFGVMHIPLEASMFAQHEPELILETVVSEEDLQGYRTYLDYHSDGSQGAFGIPPTRVN</sequence>
<dbReference type="Proteomes" id="UP000253606">
    <property type="component" value="Chromosome"/>
</dbReference>